<comment type="caution">
    <text evidence="11">The sequence shown here is derived from an EMBL/GenBank/DDBJ whole genome shotgun (WGS) entry which is preliminary data.</text>
</comment>
<dbReference type="SUPFAM" id="SSF52540">
    <property type="entry name" value="P-loop containing nucleoside triphosphate hydrolases"/>
    <property type="match status" value="2"/>
</dbReference>
<keyword evidence="9" id="KW-1133">Transmembrane helix</keyword>
<evidence type="ECO:0000313" key="12">
    <source>
        <dbReference type="Proteomes" id="UP000547528"/>
    </source>
</evidence>
<reference evidence="11 12" key="1">
    <citation type="submission" date="2020-08" db="EMBL/GenBank/DDBJ databases">
        <title>Sequencing the genomes of 1000 actinobacteria strains.</title>
        <authorList>
            <person name="Klenk H.-P."/>
        </authorList>
    </citation>
    <scope>NUCLEOTIDE SEQUENCE [LARGE SCALE GENOMIC DNA]</scope>
    <source>
        <strain evidence="11 12">DSM 28238</strain>
    </source>
</reference>
<evidence type="ECO:0000256" key="8">
    <source>
        <dbReference type="SAM" id="MobiDB-lite"/>
    </source>
</evidence>
<feature type="transmembrane region" description="Helical" evidence="9">
    <location>
        <begin position="25"/>
        <end position="43"/>
    </location>
</feature>
<keyword evidence="5" id="KW-0547">Nucleotide-binding</keyword>
<dbReference type="InterPro" id="IPR013563">
    <property type="entry name" value="Oligopep_ABC_C"/>
</dbReference>
<dbReference type="InterPro" id="IPR003593">
    <property type="entry name" value="AAA+_ATPase"/>
</dbReference>
<sequence>MSADSSQVPTTQDPATEQTTATNPWLPAVLSLIIPGLGQMAVLKQREFGLKLLIAWLVIAVGPTMVMMPLRISGTDVNRGAVTLADTVALAGIGIGVLIAVFAAVTAYRTAEPVSEAVAAERAADAAEQPALSFQNVGVSFNTEFGTVDAVKGVSFDVMPGEVVAVVGESGSGKSVTSAAAMGLIPQNGTVTGRAFLNGQETTTMDAAQLRRLRGSEVSMVFQEPMTALNPVLKVSDQLVEAMQVHGVAFGKDALAKGVELLELVGIPDAKQRIHEYPHQFSGGQRQRIVIAIAISCNPSMIIADEPTTALDVTVQAEILDLLRRLKHEIDTGILLITHNMGVVADMADRVVVMFQGQVVESGSSEEILLQPEHPYTRRLLDAMPTLHQKGDVQGVSAKDRREAAQPTTAPEQETVIEGKNLALAYRNNRGKPVRVVEDVSFAVPKGEILGLVGESGSGKSTIAKAVLGLLDVDEGELLIRGRNLPALKGAERKVARREIGVVFQDPAASLDPRFPIGDIITEPMVVHKVGSPKDRKARAAELLEAVKLPAGVINRFPHELSGGQRQRISIARALSLSPSILIADEPTSALDVSVQARVLEMFAELQEQYAFACLFVSHDLAVVDQLADQIMVLEKGRVVEQGHKEQILRDPQMGYTKRLLAAAPVPDPRQQDERRAARQQLWEAQGLTAT</sequence>
<dbReference type="SMART" id="SM00382">
    <property type="entry name" value="AAA"/>
    <property type="match status" value="2"/>
</dbReference>
<evidence type="ECO:0000256" key="9">
    <source>
        <dbReference type="SAM" id="Phobius"/>
    </source>
</evidence>
<gene>
    <name evidence="11" type="ORF">FHX47_001301</name>
</gene>
<keyword evidence="6 11" id="KW-0067">ATP-binding</keyword>
<dbReference type="GO" id="GO:0005886">
    <property type="term" value="C:plasma membrane"/>
    <property type="evidence" value="ECO:0007669"/>
    <property type="project" value="UniProtKB-SubCell"/>
</dbReference>
<dbReference type="EMBL" id="JACIBT010000003">
    <property type="protein sequence ID" value="MBB3667680.1"/>
    <property type="molecule type" value="Genomic_DNA"/>
</dbReference>
<name>A0A7W5TQ61_9MICC</name>
<dbReference type="Proteomes" id="UP000547528">
    <property type="component" value="Unassembled WGS sequence"/>
</dbReference>
<dbReference type="Gene3D" id="3.40.50.300">
    <property type="entry name" value="P-loop containing nucleotide triphosphate hydrolases"/>
    <property type="match status" value="2"/>
</dbReference>
<evidence type="ECO:0000256" key="7">
    <source>
        <dbReference type="ARBA" id="ARBA00023136"/>
    </source>
</evidence>
<dbReference type="GO" id="GO:0005524">
    <property type="term" value="F:ATP binding"/>
    <property type="evidence" value="ECO:0007669"/>
    <property type="project" value="UniProtKB-KW"/>
</dbReference>
<dbReference type="InterPro" id="IPR003439">
    <property type="entry name" value="ABC_transporter-like_ATP-bd"/>
</dbReference>
<keyword evidence="7 9" id="KW-0472">Membrane</keyword>
<evidence type="ECO:0000259" key="10">
    <source>
        <dbReference type="PROSITE" id="PS50893"/>
    </source>
</evidence>
<dbReference type="Pfam" id="PF08352">
    <property type="entry name" value="oligo_HPY"/>
    <property type="match status" value="2"/>
</dbReference>
<accession>A0A7W5TQ61</accession>
<keyword evidence="4" id="KW-1003">Cell membrane</keyword>
<proteinExistence type="inferred from homology"/>
<keyword evidence="9" id="KW-0812">Transmembrane</keyword>
<evidence type="ECO:0000256" key="4">
    <source>
        <dbReference type="ARBA" id="ARBA00022475"/>
    </source>
</evidence>
<dbReference type="PROSITE" id="PS50893">
    <property type="entry name" value="ABC_TRANSPORTER_2"/>
    <property type="match status" value="2"/>
</dbReference>
<feature type="transmembrane region" description="Helical" evidence="9">
    <location>
        <begin position="88"/>
        <end position="108"/>
    </location>
</feature>
<evidence type="ECO:0000256" key="5">
    <source>
        <dbReference type="ARBA" id="ARBA00022741"/>
    </source>
</evidence>
<dbReference type="InterPro" id="IPR027417">
    <property type="entry name" value="P-loop_NTPase"/>
</dbReference>
<comment type="similarity">
    <text evidence="2">Belongs to the ABC transporter superfamily.</text>
</comment>
<feature type="transmembrane region" description="Helical" evidence="9">
    <location>
        <begin position="50"/>
        <end position="68"/>
    </location>
</feature>
<dbReference type="FunFam" id="3.40.50.300:FF:000016">
    <property type="entry name" value="Oligopeptide ABC transporter ATP-binding component"/>
    <property type="match status" value="1"/>
</dbReference>
<dbReference type="NCBIfam" id="NF008453">
    <property type="entry name" value="PRK11308.1"/>
    <property type="match status" value="2"/>
</dbReference>
<keyword evidence="12" id="KW-1185">Reference proteome</keyword>
<evidence type="ECO:0000256" key="6">
    <source>
        <dbReference type="ARBA" id="ARBA00022840"/>
    </source>
</evidence>
<dbReference type="NCBIfam" id="NF007739">
    <property type="entry name" value="PRK10419.1"/>
    <property type="match status" value="2"/>
</dbReference>
<dbReference type="PANTHER" id="PTHR43297:SF2">
    <property type="entry name" value="DIPEPTIDE TRANSPORT ATP-BINDING PROTEIN DPPD"/>
    <property type="match status" value="1"/>
</dbReference>
<dbReference type="RefSeq" id="WP_246328077.1">
    <property type="nucleotide sequence ID" value="NZ_BAABKR010000001.1"/>
</dbReference>
<feature type="domain" description="ABC transporter" evidence="10">
    <location>
        <begin position="132"/>
        <end position="381"/>
    </location>
</feature>
<evidence type="ECO:0000313" key="11">
    <source>
        <dbReference type="EMBL" id="MBB3667680.1"/>
    </source>
</evidence>
<dbReference type="InterPro" id="IPR017871">
    <property type="entry name" value="ABC_transporter-like_CS"/>
</dbReference>
<dbReference type="InterPro" id="IPR050388">
    <property type="entry name" value="ABC_Ni/Peptide_Import"/>
</dbReference>
<evidence type="ECO:0000256" key="3">
    <source>
        <dbReference type="ARBA" id="ARBA00022448"/>
    </source>
</evidence>
<dbReference type="PROSITE" id="PS00211">
    <property type="entry name" value="ABC_TRANSPORTER_1"/>
    <property type="match status" value="2"/>
</dbReference>
<dbReference type="Pfam" id="PF00005">
    <property type="entry name" value="ABC_tran"/>
    <property type="match status" value="2"/>
</dbReference>
<dbReference type="PANTHER" id="PTHR43297">
    <property type="entry name" value="OLIGOPEPTIDE TRANSPORT ATP-BINDING PROTEIN APPD"/>
    <property type="match status" value="1"/>
</dbReference>
<evidence type="ECO:0000256" key="1">
    <source>
        <dbReference type="ARBA" id="ARBA00004202"/>
    </source>
</evidence>
<dbReference type="GO" id="GO:0016887">
    <property type="term" value="F:ATP hydrolysis activity"/>
    <property type="evidence" value="ECO:0007669"/>
    <property type="project" value="InterPro"/>
</dbReference>
<comment type="subcellular location">
    <subcellularLocation>
        <location evidence="1">Cell membrane</location>
        <topology evidence="1">Peripheral membrane protein</topology>
    </subcellularLocation>
</comment>
<dbReference type="GO" id="GO:0015833">
    <property type="term" value="P:peptide transport"/>
    <property type="evidence" value="ECO:0007669"/>
    <property type="project" value="InterPro"/>
</dbReference>
<dbReference type="CDD" id="cd03257">
    <property type="entry name" value="ABC_NikE_OppD_transporters"/>
    <property type="match status" value="2"/>
</dbReference>
<feature type="domain" description="ABC transporter" evidence="10">
    <location>
        <begin position="417"/>
        <end position="661"/>
    </location>
</feature>
<organism evidence="11 12">
    <name type="scientific">Garicola koreensis</name>
    <dbReference type="NCBI Taxonomy" id="1262554"/>
    <lineage>
        <taxon>Bacteria</taxon>
        <taxon>Bacillati</taxon>
        <taxon>Actinomycetota</taxon>
        <taxon>Actinomycetes</taxon>
        <taxon>Micrococcales</taxon>
        <taxon>Micrococcaceae</taxon>
        <taxon>Garicola</taxon>
    </lineage>
</organism>
<protein>
    <submittedName>
        <fullName evidence="11">Peptide/nickel transport system ATP-binding protein</fullName>
    </submittedName>
</protein>
<feature type="region of interest" description="Disordered" evidence="8">
    <location>
        <begin position="392"/>
        <end position="412"/>
    </location>
</feature>
<dbReference type="AlphaFoldDB" id="A0A7W5TQ61"/>
<keyword evidence="3" id="KW-0813">Transport</keyword>
<feature type="region of interest" description="Disordered" evidence="8">
    <location>
        <begin position="1"/>
        <end position="20"/>
    </location>
</feature>
<evidence type="ECO:0000256" key="2">
    <source>
        <dbReference type="ARBA" id="ARBA00005417"/>
    </source>
</evidence>